<organism evidence="2 3">
    <name type="scientific">Enterobacter cloacae</name>
    <dbReference type="NCBI Taxonomy" id="550"/>
    <lineage>
        <taxon>Bacteria</taxon>
        <taxon>Pseudomonadati</taxon>
        <taxon>Pseudomonadota</taxon>
        <taxon>Gammaproteobacteria</taxon>
        <taxon>Enterobacterales</taxon>
        <taxon>Enterobacteriaceae</taxon>
        <taxon>Enterobacter</taxon>
        <taxon>Enterobacter cloacae complex</taxon>
    </lineage>
</organism>
<sequence>MSVDVLHGEGVNVTVRELQAKKSGTYREERDKNTGIETDLS</sequence>
<proteinExistence type="predicted"/>
<dbReference type="AlphaFoldDB" id="A0ABD0BXR8"/>
<gene>
    <name evidence="2" type="ORF">TUM16652_35030</name>
</gene>
<feature type="region of interest" description="Disordered" evidence="1">
    <location>
        <begin position="19"/>
        <end position="41"/>
    </location>
</feature>
<feature type="compositionally biased region" description="Basic and acidic residues" evidence="1">
    <location>
        <begin position="25"/>
        <end position="34"/>
    </location>
</feature>
<reference evidence="2" key="1">
    <citation type="submission" date="2021-11" db="EMBL/GenBank/DDBJ databases">
        <title>WGS analysis for carbapenemase-producing Enterobacterales outbreak in a University Hospital, Japan.</title>
        <authorList>
            <person name="Tukada M."/>
            <person name="Miyazaki T."/>
            <person name="Aoki K."/>
            <person name="Yoshizawa S."/>
            <person name="Ishii Y."/>
            <person name="Tateda K."/>
        </authorList>
    </citation>
    <scope>NUCLEOTIDE SEQUENCE</scope>
    <source>
        <strain evidence="2">TUM16652</strain>
    </source>
</reference>
<comment type="caution">
    <text evidence="2">The sequence shown here is derived from an EMBL/GenBank/DDBJ whole genome shotgun (WGS) entry which is preliminary data.</text>
</comment>
<accession>A0ABD0BXR8</accession>
<dbReference type="EMBL" id="BQFY01000025">
    <property type="protein sequence ID" value="GJJ84803.1"/>
    <property type="molecule type" value="Genomic_DNA"/>
</dbReference>
<dbReference type="Proteomes" id="UP001050241">
    <property type="component" value="Unassembled WGS sequence"/>
</dbReference>
<evidence type="ECO:0000313" key="2">
    <source>
        <dbReference type="EMBL" id="GJJ84803.1"/>
    </source>
</evidence>
<name>A0ABD0BXR8_ENTCL</name>
<evidence type="ECO:0000313" key="3">
    <source>
        <dbReference type="Proteomes" id="UP001050241"/>
    </source>
</evidence>
<protein>
    <submittedName>
        <fullName evidence="2">Uncharacterized protein</fullName>
    </submittedName>
</protein>
<evidence type="ECO:0000256" key="1">
    <source>
        <dbReference type="SAM" id="MobiDB-lite"/>
    </source>
</evidence>